<comment type="caution">
    <text evidence="2">The sequence shown here is derived from an EMBL/GenBank/DDBJ whole genome shotgun (WGS) entry which is preliminary data.</text>
</comment>
<gene>
    <name evidence="2" type="ORF">LG649_16080</name>
</gene>
<evidence type="ECO:0000256" key="1">
    <source>
        <dbReference type="ARBA" id="ARBA00022679"/>
    </source>
</evidence>
<dbReference type="SUPFAM" id="SSF53756">
    <property type="entry name" value="UDP-Glycosyltransferase/glycogen phosphorylase"/>
    <property type="match status" value="1"/>
</dbReference>
<keyword evidence="3" id="KW-1185">Reference proteome</keyword>
<dbReference type="Gene3D" id="3.40.50.2000">
    <property type="entry name" value="Glycogen Phosphorylase B"/>
    <property type="match status" value="1"/>
</dbReference>
<sequence>SKLAEGGVTERLIEELGIDDIVRTVSGIDDIELAALLGSAEIAAVPSLYEGFSLPAVEAMACGTPLVASRAGAIPEVVGDAGVLVPPGDGEQLAAALA</sequence>
<dbReference type="EMBL" id="JAJAPW010000069">
    <property type="protein sequence ID" value="MCB4800367.1"/>
    <property type="molecule type" value="Genomic_DNA"/>
</dbReference>
<feature type="non-terminal residue" evidence="2">
    <location>
        <position position="98"/>
    </location>
</feature>
<evidence type="ECO:0000313" key="2">
    <source>
        <dbReference type="EMBL" id="MCB4800367.1"/>
    </source>
</evidence>
<dbReference type="PANTHER" id="PTHR46401">
    <property type="entry name" value="GLYCOSYLTRANSFERASE WBBK-RELATED"/>
    <property type="match status" value="1"/>
</dbReference>
<name>A0A9X1L5G4_9FLAO</name>
<feature type="non-terminal residue" evidence="2">
    <location>
        <position position="1"/>
    </location>
</feature>
<keyword evidence="1 2" id="KW-0808">Transferase</keyword>
<dbReference type="EC" id="2.4.-.-" evidence="2"/>
<dbReference type="PANTHER" id="PTHR46401:SF2">
    <property type="entry name" value="GLYCOSYLTRANSFERASE WBBK-RELATED"/>
    <property type="match status" value="1"/>
</dbReference>
<dbReference type="Pfam" id="PF13692">
    <property type="entry name" value="Glyco_trans_1_4"/>
    <property type="match status" value="1"/>
</dbReference>
<proteinExistence type="predicted"/>
<reference evidence="2" key="1">
    <citation type="submission" date="2021-10" db="EMBL/GenBank/DDBJ databases">
        <title>Tamlana sargassums sp. nov., and Tamlana laminarinivorans sp. nov., two new bacteria isolated from the brown alga.</title>
        <authorList>
            <person name="Li J."/>
        </authorList>
    </citation>
    <scope>NUCLEOTIDE SEQUENCE</scope>
    <source>
        <strain evidence="2">PT2-4</strain>
    </source>
</reference>
<dbReference type="Proteomes" id="UP001139199">
    <property type="component" value="Unassembled WGS sequence"/>
</dbReference>
<dbReference type="GO" id="GO:0016757">
    <property type="term" value="F:glycosyltransferase activity"/>
    <property type="evidence" value="ECO:0007669"/>
    <property type="project" value="UniProtKB-KW"/>
</dbReference>
<keyword evidence="2" id="KW-0328">Glycosyltransferase</keyword>
<evidence type="ECO:0000313" key="3">
    <source>
        <dbReference type="Proteomes" id="UP001139199"/>
    </source>
</evidence>
<dbReference type="GO" id="GO:0009103">
    <property type="term" value="P:lipopolysaccharide biosynthetic process"/>
    <property type="evidence" value="ECO:0007669"/>
    <property type="project" value="TreeGrafter"/>
</dbReference>
<organism evidence="2 3">
    <name type="scientific">Neotamlana laminarinivorans</name>
    <dbReference type="NCBI Taxonomy" id="2883124"/>
    <lineage>
        <taxon>Bacteria</taxon>
        <taxon>Pseudomonadati</taxon>
        <taxon>Bacteroidota</taxon>
        <taxon>Flavobacteriia</taxon>
        <taxon>Flavobacteriales</taxon>
        <taxon>Flavobacteriaceae</taxon>
        <taxon>Neotamlana</taxon>
    </lineage>
</organism>
<accession>A0A9X1L5G4</accession>
<protein>
    <submittedName>
        <fullName evidence="2">Glycosyltransferase</fullName>
        <ecNumber evidence="2">2.4.-.-</ecNumber>
    </submittedName>
</protein>
<dbReference type="AlphaFoldDB" id="A0A9X1L5G4"/>